<comment type="similarity">
    <text evidence="5">Belongs to the methyltransferase superfamily. UbiG/COQ3 family.</text>
</comment>
<evidence type="ECO:0000256" key="2">
    <source>
        <dbReference type="ARBA" id="ARBA00022679"/>
    </source>
</evidence>
<evidence type="ECO:0000313" key="7">
    <source>
        <dbReference type="EMBL" id="WED44489.1"/>
    </source>
</evidence>
<feature type="binding site" evidence="5">
    <location>
        <position position="79"/>
    </location>
    <ligand>
        <name>S-adenosyl-L-methionine</name>
        <dbReference type="ChEBI" id="CHEBI:59789"/>
    </ligand>
</feature>
<keyword evidence="1 5" id="KW-0489">Methyltransferase</keyword>
<dbReference type="EC" id="2.1.1.64" evidence="5"/>
<dbReference type="InterPro" id="IPR010233">
    <property type="entry name" value="UbiG_MeTrfase"/>
</dbReference>
<feature type="domain" description="Methyltransferase type 11" evidence="6">
    <location>
        <begin position="55"/>
        <end position="148"/>
    </location>
</feature>
<organism evidence="7 8">
    <name type="scientific">Legionella cardiaca</name>
    <dbReference type="NCBI Taxonomy" id="1071983"/>
    <lineage>
        <taxon>Bacteria</taxon>
        <taxon>Pseudomonadati</taxon>
        <taxon>Pseudomonadota</taxon>
        <taxon>Gammaproteobacteria</taxon>
        <taxon>Legionellales</taxon>
        <taxon>Legionellaceae</taxon>
        <taxon>Legionella</taxon>
    </lineage>
</organism>
<dbReference type="GO" id="GO:0061542">
    <property type="term" value="F:3-demethylubiquinol 3-O-methyltransferase activity"/>
    <property type="evidence" value="ECO:0007669"/>
    <property type="project" value="UniProtKB-EC"/>
</dbReference>
<dbReference type="Pfam" id="PF08241">
    <property type="entry name" value="Methyltransf_11"/>
    <property type="match status" value="1"/>
</dbReference>
<dbReference type="EMBL" id="CP119078">
    <property type="protein sequence ID" value="WED44489.1"/>
    <property type="molecule type" value="Genomic_DNA"/>
</dbReference>
<keyword evidence="8" id="KW-1185">Reference proteome</keyword>
<comment type="function">
    <text evidence="5">O-methyltransferase that catalyzes the 2 O-methylation steps in the ubiquinone biosynthetic pathway.</text>
</comment>
<dbReference type="CDD" id="cd02440">
    <property type="entry name" value="AdoMet_MTases"/>
    <property type="match status" value="1"/>
</dbReference>
<evidence type="ECO:0000256" key="5">
    <source>
        <dbReference type="HAMAP-Rule" id="MF_00472"/>
    </source>
</evidence>
<protein>
    <recommendedName>
        <fullName evidence="5">Ubiquinone biosynthesis O-methyltransferase</fullName>
    </recommendedName>
    <alternativeName>
        <fullName evidence="5">2-polyprenyl-6-hydroxyphenol methylase</fullName>
        <ecNumber evidence="5">2.1.1.222</ecNumber>
    </alternativeName>
    <alternativeName>
        <fullName evidence="5">3-demethylubiquinone 3-O-methyltransferase</fullName>
        <ecNumber evidence="5">2.1.1.64</ecNumber>
    </alternativeName>
</protein>
<reference evidence="7 8" key="1">
    <citation type="submission" date="2023-02" db="EMBL/GenBank/DDBJ databases">
        <title>Genome Sequence of L. cardiaca H63T.</title>
        <authorList>
            <person name="Lopez A.E."/>
            <person name="Cianciotto N.P."/>
        </authorList>
    </citation>
    <scope>NUCLEOTIDE SEQUENCE [LARGE SCALE GENOMIC DNA]</scope>
    <source>
        <strain evidence="7 8">H63</strain>
    </source>
</reference>
<name>A0ABY8AVL5_9GAMM</name>
<keyword evidence="4 5" id="KW-0949">S-adenosyl-L-methionine</keyword>
<dbReference type="Gene3D" id="3.40.50.150">
    <property type="entry name" value="Vaccinia Virus protein VP39"/>
    <property type="match status" value="1"/>
</dbReference>
<dbReference type="HAMAP" id="MF_00472">
    <property type="entry name" value="UbiG"/>
    <property type="match status" value="1"/>
</dbReference>
<comment type="catalytic activity">
    <reaction evidence="5">
        <text>a 3-(all-trans-polyprenyl)benzene-1,2-diol + S-adenosyl-L-methionine = a 2-methoxy-6-(all-trans-polyprenyl)phenol + S-adenosyl-L-homocysteine + H(+)</text>
        <dbReference type="Rhea" id="RHEA:31411"/>
        <dbReference type="Rhea" id="RHEA-COMP:9550"/>
        <dbReference type="Rhea" id="RHEA-COMP:9551"/>
        <dbReference type="ChEBI" id="CHEBI:15378"/>
        <dbReference type="ChEBI" id="CHEBI:57856"/>
        <dbReference type="ChEBI" id="CHEBI:59789"/>
        <dbReference type="ChEBI" id="CHEBI:62729"/>
        <dbReference type="ChEBI" id="CHEBI:62731"/>
        <dbReference type="EC" id="2.1.1.222"/>
    </reaction>
</comment>
<dbReference type="NCBIfam" id="TIGR01983">
    <property type="entry name" value="UbiG"/>
    <property type="match status" value="1"/>
</dbReference>
<feature type="binding site" evidence="5">
    <location>
        <position position="120"/>
    </location>
    <ligand>
        <name>S-adenosyl-L-methionine</name>
        <dbReference type="ChEBI" id="CHEBI:59789"/>
    </ligand>
</feature>
<proteinExistence type="inferred from homology"/>
<sequence>MNNKSTVDLQEVAKFSQHAAHWWDKEGPLKTLHDINPSRLEFITQTCDLMDKNVLDVGCGGGVLSEAMAMKGARVTGLDVTVETLEVARNHAQTSQLAIDYVCCPIEEYEMTGFDVITCMEMLEHVPDPQLIITHCARLLKPGGYLFLSTINRTLKAYTTAILAAEYLLGLLPRQTHDFNKFIKPSELASMIRGADMDLLNITGMTYNPWTRTAKLHHAVDVNYLVSCFKS</sequence>
<keyword evidence="3 5" id="KW-0831">Ubiquinone biosynthesis</keyword>
<dbReference type="SUPFAM" id="SSF53335">
    <property type="entry name" value="S-adenosyl-L-methionine-dependent methyltransferases"/>
    <property type="match status" value="1"/>
</dbReference>
<evidence type="ECO:0000256" key="1">
    <source>
        <dbReference type="ARBA" id="ARBA00022603"/>
    </source>
</evidence>
<dbReference type="GO" id="GO:0032259">
    <property type="term" value="P:methylation"/>
    <property type="evidence" value="ECO:0007669"/>
    <property type="project" value="UniProtKB-KW"/>
</dbReference>
<dbReference type="PANTHER" id="PTHR43464">
    <property type="entry name" value="METHYLTRANSFERASE"/>
    <property type="match status" value="1"/>
</dbReference>
<feature type="binding site" evidence="5">
    <location>
        <position position="58"/>
    </location>
    <ligand>
        <name>S-adenosyl-L-methionine</name>
        <dbReference type="ChEBI" id="CHEBI:59789"/>
    </ligand>
</feature>
<feature type="binding site" evidence="5">
    <location>
        <position position="39"/>
    </location>
    <ligand>
        <name>S-adenosyl-L-methionine</name>
        <dbReference type="ChEBI" id="CHEBI:59789"/>
    </ligand>
</feature>
<evidence type="ECO:0000256" key="3">
    <source>
        <dbReference type="ARBA" id="ARBA00022688"/>
    </source>
</evidence>
<dbReference type="InterPro" id="IPR029063">
    <property type="entry name" value="SAM-dependent_MTases_sf"/>
</dbReference>
<comment type="pathway">
    <text evidence="5">Cofactor biosynthesis; ubiquinone biosynthesis.</text>
</comment>
<dbReference type="RefSeq" id="WP_275090308.1">
    <property type="nucleotide sequence ID" value="NZ_CP119078.1"/>
</dbReference>
<dbReference type="PANTHER" id="PTHR43464:SF19">
    <property type="entry name" value="UBIQUINONE BIOSYNTHESIS O-METHYLTRANSFERASE, MITOCHONDRIAL"/>
    <property type="match status" value="1"/>
</dbReference>
<dbReference type="GO" id="GO:0102208">
    <property type="term" value="F:2-polyprenyl-6-hydroxyphenol methylase activity"/>
    <property type="evidence" value="ECO:0007669"/>
    <property type="project" value="UniProtKB-EC"/>
</dbReference>
<evidence type="ECO:0000259" key="6">
    <source>
        <dbReference type="Pfam" id="PF08241"/>
    </source>
</evidence>
<dbReference type="Proteomes" id="UP001222087">
    <property type="component" value="Chromosome"/>
</dbReference>
<comment type="catalytic activity">
    <reaction evidence="5">
        <text>a 3-demethylubiquinol + S-adenosyl-L-methionine = a ubiquinol + S-adenosyl-L-homocysteine + H(+)</text>
        <dbReference type="Rhea" id="RHEA:44380"/>
        <dbReference type="Rhea" id="RHEA-COMP:9566"/>
        <dbReference type="Rhea" id="RHEA-COMP:10914"/>
        <dbReference type="ChEBI" id="CHEBI:15378"/>
        <dbReference type="ChEBI" id="CHEBI:17976"/>
        <dbReference type="ChEBI" id="CHEBI:57856"/>
        <dbReference type="ChEBI" id="CHEBI:59789"/>
        <dbReference type="ChEBI" id="CHEBI:84422"/>
        <dbReference type="EC" id="2.1.1.64"/>
    </reaction>
</comment>
<evidence type="ECO:0000256" key="4">
    <source>
        <dbReference type="ARBA" id="ARBA00022691"/>
    </source>
</evidence>
<dbReference type="InterPro" id="IPR013216">
    <property type="entry name" value="Methyltransf_11"/>
</dbReference>
<dbReference type="EC" id="2.1.1.222" evidence="5"/>
<accession>A0ABY8AVL5</accession>
<keyword evidence="2 5" id="KW-0808">Transferase</keyword>
<evidence type="ECO:0000313" key="8">
    <source>
        <dbReference type="Proteomes" id="UP001222087"/>
    </source>
</evidence>
<gene>
    <name evidence="5 7" type="primary">ubiG</name>
    <name evidence="7" type="ORF">PXX05_06810</name>
</gene>